<dbReference type="STRING" id="1423777.FD46_GL001388"/>
<dbReference type="SMART" id="SM00465">
    <property type="entry name" value="GIYc"/>
    <property type="match status" value="1"/>
</dbReference>
<protein>
    <recommendedName>
        <fullName evidence="2">GIY-YIG domain-containing protein</fullName>
    </recommendedName>
</protein>
<evidence type="ECO:0000313" key="3">
    <source>
        <dbReference type="EMBL" id="KRL04264.1"/>
    </source>
</evidence>
<name>A0A0R1MK37_9LACO</name>
<sequence>MENNKKKFFFYVLLCADKTLYGGFTTNLSHRLAIHNAGKGAKYTRLSKRRPLKLIYSENFESKSEALKAEYAFKHQTRKKKIEYLIAHSVSLVKLLSDKTNIT</sequence>
<keyword evidence="4" id="KW-1185">Reference proteome</keyword>
<dbReference type="OrthoDB" id="9807770at2"/>
<dbReference type="InterPro" id="IPR000305">
    <property type="entry name" value="GIY-YIG_endonuc"/>
</dbReference>
<dbReference type="Pfam" id="PF01541">
    <property type="entry name" value="GIY-YIG"/>
    <property type="match status" value="1"/>
</dbReference>
<dbReference type="PATRIC" id="fig|1423777.3.peg.1434"/>
<dbReference type="Proteomes" id="UP000051686">
    <property type="component" value="Unassembled WGS sequence"/>
</dbReference>
<dbReference type="SUPFAM" id="SSF82771">
    <property type="entry name" value="GIY-YIG endonuclease"/>
    <property type="match status" value="1"/>
</dbReference>
<comment type="similarity">
    <text evidence="1">Belongs to the UPF0213 family.</text>
</comment>
<reference evidence="3 4" key="1">
    <citation type="journal article" date="2015" name="Genome Announc.">
        <title>Expanding the biotechnology potential of lactobacilli through comparative genomics of 213 strains and associated genera.</title>
        <authorList>
            <person name="Sun Z."/>
            <person name="Harris H.M."/>
            <person name="McCann A."/>
            <person name="Guo C."/>
            <person name="Argimon S."/>
            <person name="Zhang W."/>
            <person name="Yang X."/>
            <person name="Jeffery I.B."/>
            <person name="Cooney J.C."/>
            <person name="Kagawa T.F."/>
            <person name="Liu W."/>
            <person name="Song Y."/>
            <person name="Salvetti E."/>
            <person name="Wrobel A."/>
            <person name="Rasinkangas P."/>
            <person name="Parkhill J."/>
            <person name="Rea M.C."/>
            <person name="O'Sullivan O."/>
            <person name="Ritari J."/>
            <person name="Douillard F.P."/>
            <person name="Paul Ross R."/>
            <person name="Yang R."/>
            <person name="Briner A.E."/>
            <person name="Felis G.E."/>
            <person name="de Vos W.M."/>
            <person name="Barrangou R."/>
            <person name="Klaenhammer T.R."/>
            <person name="Caufield P.W."/>
            <person name="Cui Y."/>
            <person name="Zhang H."/>
            <person name="O'Toole P.W."/>
        </authorList>
    </citation>
    <scope>NUCLEOTIDE SEQUENCE [LARGE SCALE GENOMIC DNA]</scope>
    <source>
        <strain evidence="3 4">DSM 19972</strain>
    </source>
</reference>
<dbReference type="Gene3D" id="3.40.1440.10">
    <property type="entry name" value="GIY-YIG endonuclease"/>
    <property type="match status" value="1"/>
</dbReference>
<evidence type="ECO:0000256" key="1">
    <source>
        <dbReference type="ARBA" id="ARBA00007435"/>
    </source>
</evidence>
<dbReference type="RefSeq" id="WP_057896247.1">
    <property type="nucleotide sequence ID" value="NZ_AZEH01000039.1"/>
</dbReference>
<dbReference type="PANTHER" id="PTHR34477:SF1">
    <property type="entry name" value="UPF0213 PROTEIN YHBQ"/>
    <property type="match status" value="1"/>
</dbReference>
<dbReference type="EMBL" id="AZEH01000039">
    <property type="protein sequence ID" value="KRL04264.1"/>
    <property type="molecule type" value="Genomic_DNA"/>
</dbReference>
<organism evidence="3 4">
    <name type="scientific">Liquorilactobacillus oeni DSM 19972</name>
    <dbReference type="NCBI Taxonomy" id="1423777"/>
    <lineage>
        <taxon>Bacteria</taxon>
        <taxon>Bacillati</taxon>
        <taxon>Bacillota</taxon>
        <taxon>Bacilli</taxon>
        <taxon>Lactobacillales</taxon>
        <taxon>Lactobacillaceae</taxon>
        <taxon>Liquorilactobacillus</taxon>
    </lineage>
</organism>
<dbReference type="InterPro" id="IPR035901">
    <property type="entry name" value="GIY-YIG_endonuc_sf"/>
</dbReference>
<evidence type="ECO:0000259" key="2">
    <source>
        <dbReference type="PROSITE" id="PS50164"/>
    </source>
</evidence>
<feature type="domain" description="GIY-YIG" evidence="2">
    <location>
        <begin position="6"/>
        <end position="83"/>
    </location>
</feature>
<proteinExistence type="inferred from homology"/>
<dbReference type="CDD" id="cd10456">
    <property type="entry name" value="GIY-YIG_UPF0213"/>
    <property type="match status" value="1"/>
</dbReference>
<evidence type="ECO:0000313" key="4">
    <source>
        <dbReference type="Proteomes" id="UP000051686"/>
    </source>
</evidence>
<dbReference type="PROSITE" id="PS50164">
    <property type="entry name" value="GIY_YIG"/>
    <property type="match status" value="1"/>
</dbReference>
<comment type="caution">
    <text evidence="3">The sequence shown here is derived from an EMBL/GenBank/DDBJ whole genome shotgun (WGS) entry which is preliminary data.</text>
</comment>
<dbReference type="AlphaFoldDB" id="A0A0R1MK37"/>
<accession>A0A0R1MK37</accession>
<dbReference type="PANTHER" id="PTHR34477">
    <property type="entry name" value="UPF0213 PROTEIN YHBQ"/>
    <property type="match status" value="1"/>
</dbReference>
<dbReference type="InterPro" id="IPR050190">
    <property type="entry name" value="UPF0213_domain"/>
</dbReference>
<gene>
    <name evidence="3" type="ORF">FD46_GL001388</name>
</gene>